<dbReference type="Pfam" id="PF02653">
    <property type="entry name" value="BPD_transp_2"/>
    <property type="match status" value="1"/>
</dbReference>
<keyword evidence="3 6" id="KW-0812">Transmembrane</keyword>
<feature type="transmembrane region" description="Helical" evidence="6">
    <location>
        <begin position="295"/>
        <end position="314"/>
    </location>
</feature>
<feature type="transmembrane region" description="Helical" evidence="6">
    <location>
        <begin position="88"/>
        <end position="109"/>
    </location>
</feature>
<accession>A0A517SZW5</accession>
<feature type="transmembrane region" description="Helical" evidence="6">
    <location>
        <begin position="266"/>
        <end position="283"/>
    </location>
</feature>
<feature type="transmembrane region" description="Helical" evidence="6">
    <location>
        <begin position="6"/>
        <end position="30"/>
    </location>
</feature>
<proteinExistence type="predicted"/>
<sequence>MKRKTFLSGLLEYGGLVLVLVLLVSVFSLATDHFLQWQRLQIIANQMPVPIMVAVGMTFVLIIGGIDLSVGSLVALSSAMFGLVITNWGGNVWMAVPLCILVGTLCGLINGTISVAFRIPAFIVTLGMLELARGATKVATDSRSIYLGKTVEGLDAPLPWLGLSPAILLALATVIIGQLVLTRTVFGRYCIAIGTNEETVRMSGVSTKPYRIAVFAGSGFLCALAGWAYVAKHQTVDPNAATGIELAAIAACVIGGTSLMGGRGNVVCTFIGVVIISVLQSGLAQMGVPDAGKQMITGLVIIVAALIDVIRIRLTGGKTQ</sequence>
<dbReference type="EMBL" id="CP036272">
    <property type="protein sequence ID" value="QDT61689.1"/>
    <property type="molecule type" value="Genomic_DNA"/>
</dbReference>
<name>A0A517SZW5_9BACT</name>
<keyword evidence="5 6" id="KW-0472">Membrane</keyword>
<evidence type="ECO:0000256" key="4">
    <source>
        <dbReference type="ARBA" id="ARBA00022989"/>
    </source>
</evidence>
<feature type="transmembrane region" description="Helical" evidence="6">
    <location>
        <begin position="210"/>
        <end position="229"/>
    </location>
</feature>
<gene>
    <name evidence="7" type="primary">rbsC_2</name>
    <name evidence="7" type="ORF">SV7mr_42280</name>
</gene>
<dbReference type="CDD" id="cd06579">
    <property type="entry name" value="TM_PBP1_transp_AraH_like"/>
    <property type="match status" value="1"/>
</dbReference>
<protein>
    <submittedName>
        <fullName evidence="7">Ribose transport system permease protein RbsC</fullName>
    </submittedName>
</protein>
<evidence type="ECO:0000313" key="8">
    <source>
        <dbReference type="Proteomes" id="UP000315003"/>
    </source>
</evidence>
<dbReference type="Proteomes" id="UP000315003">
    <property type="component" value="Chromosome"/>
</dbReference>
<evidence type="ECO:0000256" key="6">
    <source>
        <dbReference type="SAM" id="Phobius"/>
    </source>
</evidence>
<keyword evidence="2" id="KW-1003">Cell membrane</keyword>
<evidence type="ECO:0000313" key="7">
    <source>
        <dbReference type="EMBL" id="QDT61689.1"/>
    </source>
</evidence>
<comment type="subcellular location">
    <subcellularLocation>
        <location evidence="1">Cell membrane</location>
        <topology evidence="1">Multi-pass membrane protein</topology>
    </subcellularLocation>
</comment>
<reference evidence="7 8" key="1">
    <citation type="submission" date="2019-02" db="EMBL/GenBank/DDBJ databases">
        <title>Deep-cultivation of Planctomycetes and their phenomic and genomic characterization uncovers novel biology.</title>
        <authorList>
            <person name="Wiegand S."/>
            <person name="Jogler M."/>
            <person name="Boedeker C."/>
            <person name="Pinto D."/>
            <person name="Vollmers J."/>
            <person name="Rivas-Marin E."/>
            <person name="Kohn T."/>
            <person name="Peeters S.H."/>
            <person name="Heuer A."/>
            <person name="Rast P."/>
            <person name="Oberbeckmann S."/>
            <person name="Bunk B."/>
            <person name="Jeske O."/>
            <person name="Meyerdierks A."/>
            <person name="Storesund J.E."/>
            <person name="Kallscheuer N."/>
            <person name="Luecker S."/>
            <person name="Lage O.M."/>
            <person name="Pohl T."/>
            <person name="Merkel B.J."/>
            <person name="Hornburger P."/>
            <person name="Mueller R.-W."/>
            <person name="Bruemmer F."/>
            <person name="Labrenz M."/>
            <person name="Spormann A.M."/>
            <person name="Op den Camp H."/>
            <person name="Overmann J."/>
            <person name="Amann R."/>
            <person name="Jetten M.S.M."/>
            <person name="Mascher T."/>
            <person name="Medema M.H."/>
            <person name="Devos D.P."/>
            <person name="Kaster A.-K."/>
            <person name="Ovreas L."/>
            <person name="Rohde M."/>
            <person name="Galperin M.Y."/>
            <person name="Jogler C."/>
        </authorList>
    </citation>
    <scope>NUCLEOTIDE SEQUENCE [LARGE SCALE GENOMIC DNA]</scope>
    <source>
        <strain evidence="7 8">SV_7m_r</strain>
    </source>
</reference>
<evidence type="ECO:0000256" key="1">
    <source>
        <dbReference type="ARBA" id="ARBA00004651"/>
    </source>
</evidence>
<organism evidence="7 8">
    <name type="scientific">Stieleria bergensis</name>
    <dbReference type="NCBI Taxonomy" id="2528025"/>
    <lineage>
        <taxon>Bacteria</taxon>
        <taxon>Pseudomonadati</taxon>
        <taxon>Planctomycetota</taxon>
        <taxon>Planctomycetia</taxon>
        <taxon>Pirellulales</taxon>
        <taxon>Pirellulaceae</taxon>
        <taxon>Stieleria</taxon>
    </lineage>
</organism>
<dbReference type="GO" id="GO:0005886">
    <property type="term" value="C:plasma membrane"/>
    <property type="evidence" value="ECO:0007669"/>
    <property type="project" value="UniProtKB-SubCell"/>
</dbReference>
<dbReference type="RefSeq" id="WP_145275934.1">
    <property type="nucleotide sequence ID" value="NZ_CP036272.1"/>
</dbReference>
<feature type="transmembrane region" description="Helical" evidence="6">
    <location>
        <begin position="160"/>
        <end position="181"/>
    </location>
</feature>
<keyword evidence="4 6" id="KW-1133">Transmembrane helix</keyword>
<dbReference type="AlphaFoldDB" id="A0A517SZW5"/>
<evidence type="ECO:0000256" key="3">
    <source>
        <dbReference type="ARBA" id="ARBA00022692"/>
    </source>
</evidence>
<feature type="transmembrane region" description="Helical" evidence="6">
    <location>
        <begin position="241"/>
        <end position="259"/>
    </location>
</feature>
<dbReference type="PANTHER" id="PTHR32196:SF72">
    <property type="entry name" value="RIBOSE IMPORT PERMEASE PROTEIN RBSC"/>
    <property type="match status" value="1"/>
</dbReference>
<dbReference type="OrthoDB" id="9813906at2"/>
<evidence type="ECO:0000256" key="2">
    <source>
        <dbReference type="ARBA" id="ARBA00022475"/>
    </source>
</evidence>
<feature type="transmembrane region" description="Helical" evidence="6">
    <location>
        <begin position="51"/>
        <end position="76"/>
    </location>
</feature>
<dbReference type="InterPro" id="IPR001851">
    <property type="entry name" value="ABC_transp_permease"/>
</dbReference>
<dbReference type="GO" id="GO:0022857">
    <property type="term" value="F:transmembrane transporter activity"/>
    <property type="evidence" value="ECO:0007669"/>
    <property type="project" value="InterPro"/>
</dbReference>
<dbReference type="PANTHER" id="PTHR32196">
    <property type="entry name" value="ABC TRANSPORTER PERMEASE PROTEIN YPHD-RELATED-RELATED"/>
    <property type="match status" value="1"/>
</dbReference>
<evidence type="ECO:0000256" key="5">
    <source>
        <dbReference type="ARBA" id="ARBA00023136"/>
    </source>
</evidence>
<keyword evidence="8" id="KW-1185">Reference proteome</keyword>